<evidence type="ECO:0000313" key="9">
    <source>
        <dbReference type="Proteomes" id="UP000029221"/>
    </source>
</evidence>
<evidence type="ECO:0000313" key="8">
    <source>
        <dbReference type="EMBL" id="GAK95693.1"/>
    </source>
</evidence>
<dbReference type="PANTHER" id="PTHR32322:SF18">
    <property type="entry name" value="S-ADENOSYLMETHIONINE_S-ADENOSYLHOMOCYSTEINE TRANSPORTER"/>
    <property type="match status" value="1"/>
</dbReference>
<feature type="transmembrane region" description="Helical" evidence="6">
    <location>
        <begin position="275"/>
        <end position="294"/>
    </location>
</feature>
<dbReference type="InterPro" id="IPR037185">
    <property type="entry name" value="EmrE-like"/>
</dbReference>
<dbReference type="PANTHER" id="PTHR32322">
    <property type="entry name" value="INNER MEMBRANE TRANSPORTER"/>
    <property type="match status" value="1"/>
</dbReference>
<keyword evidence="4 6" id="KW-1133">Transmembrane helix</keyword>
<dbReference type="EMBL" id="BBML01000001">
    <property type="protein sequence ID" value="GAK95693.1"/>
    <property type="molecule type" value="Genomic_DNA"/>
</dbReference>
<protein>
    <submittedName>
        <fullName evidence="8">Permease</fullName>
    </submittedName>
</protein>
<evidence type="ECO:0000256" key="4">
    <source>
        <dbReference type="ARBA" id="ARBA00022989"/>
    </source>
</evidence>
<dbReference type="AlphaFoldDB" id="A0A090Q1T9"/>
<gene>
    <name evidence="8" type="ORF">JCM19294_2475</name>
</gene>
<evidence type="ECO:0000256" key="2">
    <source>
        <dbReference type="ARBA" id="ARBA00022475"/>
    </source>
</evidence>
<feature type="domain" description="EamA" evidence="7">
    <location>
        <begin position="157"/>
        <end position="293"/>
    </location>
</feature>
<feature type="transmembrane region" description="Helical" evidence="6">
    <location>
        <begin position="250"/>
        <end position="269"/>
    </location>
</feature>
<feature type="transmembrane region" description="Helical" evidence="6">
    <location>
        <begin position="43"/>
        <end position="61"/>
    </location>
</feature>
<feature type="transmembrane region" description="Helical" evidence="6">
    <location>
        <begin position="73"/>
        <end position="92"/>
    </location>
</feature>
<evidence type="ECO:0000256" key="6">
    <source>
        <dbReference type="SAM" id="Phobius"/>
    </source>
</evidence>
<reference evidence="8" key="1">
    <citation type="journal article" date="2014" name="Genome Announc.">
        <title>Draft Genome Sequences of Marine Flavobacterium Nonlabens Strains NR17, NR24, NR27, NR32, NR33, and Ara13.</title>
        <authorList>
            <person name="Nakanishi M."/>
            <person name="Meirelles P."/>
            <person name="Suzuki R."/>
            <person name="Takatani N."/>
            <person name="Mino S."/>
            <person name="Suda W."/>
            <person name="Oshima K."/>
            <person name="Hattori M."/>
            <person name="Ohkuma M."/>
            <person name="Hosokawa M."/>
            <person name="Miyashita K."/>
            <person name="Thompson F.L."/>
            <person name="Niwa A."/>
            <person name="Sawabe T."/>
            <person name="Sawabe T."/>
        </authorList>
    </citation>
    <scope>NUCLEOTIDE SEQUENCE [LARGE SCALE GENOMIC DNA]</scope>
    <source>
        <strain evidence="8">JCM 19294</strain>
    </source>
</reference>
<feature type="transmembrane region" description="Helical" evidence="6">
    <location>
        <begin position="126"/>
        <end position="145"/>
    </location>
</feature>
<keyword evidence="3 6" id="KW-0812">Transmembrane</keyword>
<comment type="caution">
    <text evidence="8">The sequence shown here is derived from an EMBL/GenBank/DDBJ whole genome shotgun (WGS) entry which is preliminary data.</text>
</comment>
<dbReference type="STRING" id="319236.BST91_12285"/>
<evidence type="ECO:0000259" key="7">
    <source>
        <dbReference type="Pfam" id="PF00892"/>
    </source>
</evidence>
<proteinExistence type="predicted"/>
<dbReference type="eggNOG" id="COG0697">
    <property type="taxonomic scope" value="Bacteria"/>
</dbReference>
<dbReference type="InterPro" id="IPR050638">
    <property type="entry name" value="AA-Vitamin_Transporters"/>
</dbReference>
<feature type="transmembrane region" description="Helical" evidence="6">
    <location>
        <begin position="183"/>
        <end position="203"/>
    </location>
</feature>
<organism evidence="8 9">
    <name type="scientific">Nonlabens tegetincola</name>
    <dbReference type="NCBI Taxonomy" id="323273"/>
    <lineage>
        <taxon>Bacteria</taxon>
        <taxon>Pseudomonadati</taxon>
        <taxon>Bacteroidota</taxon>
        <taxon>Flavobacteriia</taxon>
        <taxon>Flavobacteriales</taxon>
        <taxon>Flavobacteriaceae</taxon>
        <taxon>Nonlabens</taxon>
    </lineage>
</organism>
<comment type="subcellular location">
    <subcellularLocation>
        <location evidence="1">Cell membrane</location>
        <topology evidence="1">Multi-pass membrane protein</topology>
    </subcellularLocation>
</comment>
<sequence length="303" mass="33378">MEMSKRAIAIICAFLVALFYAFNFTAAKEVTPEHIGPYGLTLYRVLITGIIFWGLSFVFAPRTKMTLKELAHIALAAFCGVGFNMLTFMKGLSLTSPISAAVLMVTTPILVLVLSAIFLKEKLFGIRILGILIGFSGATFLILQSTGIGADASNPTLGNFLIFVNALSYAFYIILAKKLTQKYHVLILLRWLYFFGVLFILPFGYNEIVAFDLSSASWETLMFIGYVIVFATLGTYGLNIIAIKNLKPSVVAVFVYLQPLLATIIAVSLDKDTITWQKIAAGIMIFSGVFLSSLKQKQKIRTT</sequence>
<dbReference type="Proteomes" id="UP000029221">
    <property type="component" value="Unassembled WGS sequence"/>
</dbReference>
<keyword evidence="5 6" id="KW-0472">Membrane</keyword>
<accession>A0A090Q1T9</accession>
<feature type="domain" description="EamA" evidence="7">
    <location>
        <begin position="8"/>
        <end position="142"/>
    </location>
</feature>
<dbReference type="GO" id="GO:0005886">
    <property type="term" value="C:plasma membrane"/>
    <property type="evidence" value="ECO:0007669"/>
    <property type="project" value="UniProtKB-SubCell"/>
</dbReference>
<feature type="transmembrane region" description="Helical" evidence="6">
    <location>
        <begin position="157"/>
        <end position="176"/>
    </location>
</feature>
<evidence type="ECO:0000256" key="5">
    <source>
        <dbReference type="ARBA" id="ARBA00023136"/>
    </source>
</evidence>
<dbReference type="InterPro" id="IPR000620">
    <property type="entry name" value="EamA_dom"/>
</dbReference>
<name>A0A090Q1T9_9FLAO</name>
<keyword evidence="9" id="KW-1185">Reference proteome</keyword>
<feature type="transmembrane region" description="Helical" evidence="6">
    <location>
        <begin position="98"/>
        <end position="119"/>
    </location>
</feature>
<dbReference type="Pfam" id="PF00892">
    <property type="entry name" value="EamA"/>
    <property type="match status" value="2"/>
</dbReference>
<keyword evidence="2" id="KW-1003">Cell membrane</keyword>
<evidence type="ECO:0000256" key="3">
    <source>
        <dbReference type="ARBA" id="ARBA00022692"/>
    </source>
</evidence>
<dbReference type="SUPFAM" id="SSF103481">
    <property type="entry name" value="Multidrug resistance efflux transporter EmrE"/>
    <property type="match status" value="2"/>
</dbReference>
<evidence type="ECO:0000256" key="1">
    <source>
        <dbReference type="ARBA" id="ARBA00004651"/>
    </source>
</evidence>
<feature type="transmembrane region" description="Helical" evidence="6">
    <location>
        <begin position="223"/>
        <end position="243"/>
    </location>
</feature>